<name>A0A2P2JHX0_RHIMU</name>
<reference evidence="1" key="1">
    <citation type="submission" date="2018-02" db="EMBL/GenBank/DDBJ databases">
        <title>Rhizophora mucronata_Transcriptome.</title>
        <authorList>
            <person name="Meera S.P."/>
            <person name="Sreeshan A."/>
            <person name="Augustine A."/>
        </authorList>
    </citation>
    <scope>NUCLEOTIDE SEQUENCE</scope>
    <source>
        <tissue evidence="1">Leaf</tissue>
    </source>
</reference>
<organism evidence="1">
    <name type="scientific">Rhizophora mucronata</name>
    <name type="common">Asiatic mangrove</name>
    <dbReference type="NCBI Taxonomy" id="61149"/>
    <lineage>
        <taxon>Eukaryota</taxon>
        <taxon>Viridiplantae</taxon>
        <taxon>Streptophyta</taxon>
        <taxon>Embryophyta</taxon>
        <taxon>Tracheophyta</taxon>
        <taxon>Spermatophyta</taxon>
        <taxon>Magnoliopsida</taxon>
        <taxon>eudicotyledons</taxon>
        <taxon>Gunneridae</taxon>
        <taxon>Pentapetalae</taxon>
        <taxon>rosids</taxon>
        <taxon>fabids</taxon>
        <taxon>Malpighiales</taxon>
        <taxon>Rhizophoraceae</taxon>
        <taxon>Rhizophora</taxon>
    </lineage>
</organism>
<dbReference type="EMBL" id="GGEC01012586">
    <property type="protein sequence ID" value="MBW93069.1"/>
    <property type="molecule type" value="Transcribed_RNA"/>
</dbReference>
<dbReference type="EMBL" id="GGEC01012588">
    <property type="protein sequence ID" value="MBW93071.1"/>
    <property type="molecule type" value="Transcribed_RNA"/>
</dbReference>
<evidence type="ECO:0000313" key="1">
    <source>
        <dbReference type="EMBL" id="MBW93071.1"/>
    </source>
</evidence>
<protein>
    <submittedName>
        <fullName evidence="1">Uncharacterized protein</fullName>
    </submittedName>
</protein>
<accession>A0A2P2JHX0</accession>
<sequence>MMHYLKPRTLNFRLISVFISNL</sequence>
<dbReference type="AlphaFoldDB" id="A0A2P2JHX0"/>
<proteinExistence type="predicted"/>